<evidence type="ECO:0000313" key="3">
    <source>
        <dbReference type="Proteomes" id="UP001604002"/>
    </source>
</evidence>
<dbReference type="InterPro" id="IPR051049">
    <property type="entry name" value="Dienelactone_hydrolase-like"/>
</dbReference>
<dbReference type="Gene3D" id="3.40.50.1820">
    <property type="entry name" value="alpha/beta hydrolase"/>
    <property type="match status" value="1"/>
</dbReference>
<dbReference type="EMBL" id="JBAFVH010000004">
    <property type="protein sequence ID" value="MFG1372271.1"/>
    <property type="molecule type" value="Genomic_DNA"/>
</dbReference>
<evidence type="ECO:0000259" key="1">
    <source>
        <dbReference type="Pfam" id="PF01738"/>
    </source>
</evidence>
<dbReference type="GO" id="GO:0016787">
    <property type="term" value="F:hydrolase activity"/>
    <property type="evidence" value="ECO:0007669"/>
    <property type="project" value="UniProtKB-KW"/>
</dbReference>
<keyword evidence="3" id="KW-1185">Reference proteome</keyword>
<comment type="caution">
    <text evidence="2">The sequence shown here is derived from an EMBL/GenBank/DDBJ whole genome shotgun (WGS) entry which is preliminary data.</text>
</comment>
<name>A0ABW6ZWP8_9HYPH</name>
<proteinExistence type="predicted"/>
<evidence type="ECO:0000313" key="2">
    <source>
        <dbReference type="EMBL" id="MFG1372271.1"/>
    </source>
</evidence>
<feature type="domain" description="Dienelactone hydrolase" evidence="1">
    <location>
        <begin position="16"/>
        <end position="228"/>
    </location>
</feature>
<dbReference type="Pfam" id="PF01738">
    <property type="entry name" value="DLH"/>
    <property type="match status" value="1"/>
</dbReference>
<dbReference type="PANTHER" id="PTHR46623">
    <property type="entry name" value="CARBOXYMETHYLENEBUTENOLIDASE-RELATED"/>
    <property type="match status" value="1"/>
</dbReference>
<dbReference type="SUPFAM" id="SSF53474">
    <property type="entry name" value="alpha/beta-Hydrolases"/>
    <property type="match status" value="1"/>
</dbReference>
<sequence>MSNGFIELQSKDGYSFEAFLALPDQPNGAGLVILPEVYNVNAWVQGIATRYAKAGYTVLVPDLFWRQQPGVHLDYDQVERARAQGEAVDVDGVVGDVGQAARALRERLGEGAKVGVIGFCLGGRLALLAGIREPVDSVSAFYAVKLERHLDELPKLAVPTAIHFGATDPWVPTETVAAVQRIYAQVPHVGFHRYADTGHGFARNGYPPHVEDAAERAHARTLALFETALLPPAAG</sequence>
<accession>A0ABW6ZWP8</accession>
<protein>
    <submittedName>
        <fullName evidence="2">Dienelactone hydrolase family protein</fullName>
    </submittedName>
</protein>
<gene>
    <name evidence="2" type="ORF">V5F32_08855</name>
</gene>
<dbReference type="InterPro" id="IPR002925">
    <property type="entry name" value="Dienelactn_hydro"/>
</dbReference>
<dbReference type="Proteomes" id="UP001604002">
    <property type="component" value="Unassembled WGS sequence"/>
</dbReference>
<reference evidence="2 3" key="1">
    <citation type="submission" date="2024-02" db="EMBL/GenBank/DDBJ databases">
        <title>Expansion and revision of Xanthobacter and proposal of Roseixanthobacter gen. nov.</title>
        <authorList>
            <person name="Soltysiak M.P.M."/>
            <person name="Jalihal A."/>
            <person name="Ory A."/>
            <person name="Chrisophersen C."/>
            <person name="Lee A.D."/>
            <person name="Boulton J."/>
            <person name="Springer M."/>
        </authorList>
    </citation>
    <scope>NUCLEOTIDE SEQUENCE [LARGE SCALE GENOMIC DNA]</scope>
    <source>
        <strain evidence="2 3">23A</strain>
    </source>
</reference>
<dbReference type="PANTHER" id="PTHR46623:SF6">
    <property type="entry name" value="ALPHA_BETA-HYDROLASES SUPERFAMILY PROTEIN"/>
    <property type="match status" value="1"/>
</dbReference>
<dbReference type="RefSeq" id="WP_393992175.1">
    <property type="nucleotide sequence ID" value="NZ_JBAFVH010000004.1"/>
</dbReference>
<dbReference type="InterPro" id="IPR029058">
    <property type="entry name" value="AB_hydrolase_fold"/>
</dbReference>
<keyword evidence="2" id="KW-0378">Hydrolase</keyword>
<organism evidence="2 3">
    <name type="scientific">Xanthobacter oligotrophicus</name>
    <dbReference type="NCBI Taxonomy" id="2607286"/>
    <lineage>
        <taxon>Bacteria</taxon>
        <taxon>Pseudomonadati</taxon>
        <taxon>Pseudomonadota</taxon>
        <taxon>Alphaproteobacteria</taxon>
        <taxon>Hyphomicrobiales</taxon>
        <taxon>Xanthobacteraceae</taxon>
        <taxon>Xanthobacter</taxon>
    </lineage>
</organism>